<protein>
    <submittedName>
        <fullName evidence="8">Uncharacterized protein</fullName>
    </submittedName>
</protein>
<dbReference type="InterPro" id="IPR008717">
    <property type="entry name" value="Noggin"/>
</dbReference>
<reference evidence="8" key="1">
    <citation type="submission" date="2019-08" db="EMBL/GenBank/DDBJ databases">
        <title>The improved chromosome-level genome for the pearl oyster Pinctada fucata martensii using PacBio sequencing and Hi-C.</title>
        <authorList>
            <person name="Zheng Z."/>
        </authorList>
    </citation>
    <scope>NUCLEOTIDE SEQUENCE</scope>
    <source>
        <strain evidence="8">ZZ-2019</strain>
        <tissue evidence="8">Adductor muscle</tissue>
    </source>
</reference>
<evidence type="ECO:0000256" key="5">
    <source>
        <dbReference type="ARBA" id="ARBA00022729"/>
    </source>
</evidence>
<dbReference type="PANTHER" id="PTHR10494:SF6">
    <property type="entry name" value="NOGGIN"/>
    <property type="match status" value="1"/>
</dbReference>
<keyword evidence="5" id="KW-0732">Signal</keyword>
<sequence length="255" mass="29995">MKEVLVLLSLVSLDTSDSNDVLLPNIPGNIPSIHRQNIPHNDLRFTSDRIPGFMRYAPKKKNLKKKRLLRKLGRDFDEKWMSISPPPPVEDNNDVIISETPVQIDLKLTHFYKDLNLTFLDDSNKVVNLSHQHLELFRGWLLRHGSCPVTYVWEDLGVLFWPRWIRRGHCDATVSCSWPPGMSCVPAESKIIKLLRWNCKRRRRKWRKRKHNRKTNSLADDKNKNKSRDMKKLRGMKCKWLKVPFPIVDECFCSC</sequence>
<keyword evidence="6" id="KW-1015">Disulfide bond</keyword>
<dbReference type="Gene3D" id="1.10.287.520">
    <property type="entry name" value="Helix hairpin bin"/>
    <property type="match status" value="1"/>
</dbReference>
<dbReference type="Pfam" id="PF05806">
    <property type="entry name" value="Noggin"/>
    <property type="match status" value="1"/>
</dbReference>
<comment type="subcellular location">
    <subcellularLocation>
        <location evidence="1">Secreted</location>
    </subcellularLocation>
</comment>
<feature type="disulfide bond" evidence="6">
    <location>
        <begin position="170"/>
        <end position="251"/>
    </location>
</feature>
<comment type="caution">
    <text evidence="8">The sequence shown here is derived from an EMBL/GenBank/DDBJ whole genome shotgun (WGS) entry which is preliminary data.</text>
</comment>
<comment type="similarity">
    <text evidence="2">Belongs to the noggin family.</text>
</comment>
<evidence type="ECO:0000256" key="1">
    <source>
        <dbReference type="ARBA" id="ARBA00004613"/>
    </source>
</evidence>
<keyword evidence="9" id="KW-1185">Reference proteome</keyword>
<dbReference type="EMBL" id="VSWD01000010">
    <property type="protein sequence ID" value="KAK3091529.1"/>
    <property type="molecule type" value="Genomic_DNA"/>
</dbReference>
<dbReference type="PIRSF" id="PIRSF008129">
    <property type="entry name" value="Noggin"/>
    <property type="match status" value="1"/>
</dbReference>
<keyword evidence="4" id="KW-0964">Secreted</keyword>
<feature type="disulfide bond" evidence="6">
    <location>
        <begin position="176"/>
        <end position="253"/>
    </location>
</feature>
<evidence type="ECO:0000256" key="6">
    <source>
        <dbReference type="PIRSR" id="PIRSR008129-1"/>
    </source>
</evidence>
<evidence type="ECO:0000256" key="2">
    <source>
        <dbReference type="ARBA" id="ARBA00007480"/>
    </source>
</evidence>
<proteinExistence type="inferred from homology"/>
<gene>
    <name evidence="8" type="ORF">FSP39_020544</name>
</gene>
<feature type="region of interest" description="Disordered" evidence="7">
    <location>
        <begin position="204"/>
        <end position="228"/>
    </location>
</feature>
<dbReference type="InterPro" id="IPR029034">
    <property type="entry name" value="Cystine-knot_cytokine"/>
</dbReference>
<dbReference type="GO" id="GO:0030514">
    <property type="term" value="P:negative regulation of BMP signaling pathway"/>
    <property type="evidence" value="ECO:0007669"/>
    <property type="project" value="InterPro"/>
</dbReference>
<dbReference type="SUPFAM" id="SSF57501">
    <property type="entry name" value="Cystine-knot cytokines"/>
    <property type="match status" value="1"/>
</dbReference>
<evidence type="ECO:0000256" key="7">
    <source>
        <dbReference type="SAM" id="MobiDB-lite"/>
    </source>
</evidence>
<dbReference type="Gene3D" id="2.10.90.10">
    <property type="entry name" value="Cystine-knot cytokines"/>
    <property type="match status" value="1"/>
</dbReference>
<evidence type="ECO:0000256" key="3">
    <source>
        <dbReference type="ARBA" id="ARBA00022473"/>
    </source>
</evidence>
<dbReference type="GO" id="GO:0009953">
    <property type="term" value="P:dorsal/ventral pattern formation"/>
    <property type="evidence" value="ECO:0007669"/>
    <property type="project" value="TreeGrafter"/>
</dbReference>
<dbReference type="GO" id="GO:0045596">
    <property type="term" value="P:negative regulation of cell differentiation"/>
    <property type="evidence" value="ECO:0007669"/>
    <property type="project" value="InterPro"/>
</dbReference>
<dbReference type="PANTHER" id="PTHR10494">
    <property type="entry name" value="BONE MORPHOGENETIC PROTEIN INHIBITOR, NOGGIN"/>
    <property type="match status" value="1"/>
</dbReference>
<evidence type="ECO:0000256" key="4">
    <source>
        <dbReference type="ARBA" id="ARBA00022525"/>
    </source>
</evidence>
<dbReference type="Proteomes" id="UP001186944">
    <property type="component" value="Unassembled WGS sequence"/>
</dbReference>
<feature type="compositionally biased region" description="Basic residues" evidence="7">
    <location>
        <begin position="204"/>
        <end position="214"/>
    </location>
</feature>
<name>A0AA88XTM2_PINIB</name>
<keyword evidence="3" id="KW-0217">Developmental protein</keyword>
<organism evidence="8 9">
    <name type="scientific">Pinctada imbricata</name>
    <name type="common">Atlantic pearl-oyster</name>
    <name type="synonym">Pinctada martensii</name>
    <dbReference type="NCBI Taxonomy" id="66713"/>
    <lineage>
        <taxon>Eukaryota</taxon>
        <taxon>Metazoa</taxon>
        <taxon>Spiralia</taxon>
        <taxon>Lophotrochozoa</taxon>
        <taxon>Mollusca</taxon>
        <taxon>Bivalvia</taxon>
        <taxon>Autobranchia</taxon>
        <taxon>Pteriomorphia</taxon>
        <taxon>Pterioida</taxon>
        <taxon>Pterioidea</taxon>
        <taxon>Pteriidae</taxon>
        <taxon>Pinctada</taxon>
    </lineage>
</organism>
<evidence type="ECO:0000313" key="8">
    <source>
        <dbReference type="EMBL" id="KAK3091529.1"/>
    </source>
</evidence>
<accession>A0AA88XTM2</accession>
<evidence type="ECO:0000313" key="9">
    <source>
        <dbReference type="Proteomes" id="UP001186944"/>
    </source>
</evidence>
<dbReference type="GO" id="GO:0005615">
    <property type="term" value="C:extracellular space"/>
    <property type="evidence" value="ECO:0007669"/>
    <property type="project" value="TreeGrafter"/>
</dbReference>
<feature type="disulfide bond" evidence="6">
    <location>
        <begin position="147"/>
        <end position="184"/>
    </location>
</feature>
<dbReference type="AlphaFoldDB" id="A0AA88XTM2"/>
<feature type="compositionally biased region" description="Basic and acidic residues" evidence="7">
    <location>
        <begin position="219"/>
        <end position="228"/>
    </location>
</feature>
<feature type="disulfide bond" evidence="6">
    <location>
        <begin position="199"/>
        <end position="238"/>
    </location>
</feature>